<dbReference type="PANTHER" id="PTHR12526">
    <property type="entry name" value="GLYCOSYLTRANSFERASE"/>
    <property type="match status" value="1"/>
</dbReference>
<name>A0ABV8GZ31_9BACI</name>
<dbReference type="Proteomes" id="UP001595772">
    <property type="component" value="Unassembled WGS sequence"/>
</dbReference>
<dbReference type="RefSeq" id="WP_379497624.1">
    <property type="nucleotide sequence ID" value="NZ_JBHSAO010000011.1"/>
</dbReference>
<dbReference type="SUPFAM" id="SSF53756">
    <property type="entry name" value="UDP-Glycosyltransferase/glycogen phosphorylase"/>
    <property type="match status" value="1"/>
</dbReference>
<evidence type="ECO:0000313" key="2">
    <source>
        <dbReference type="EMBL" id="MFC4025132.1"/>
    </source>
</evidence>
<comment type="caution">
    <text evidence="2">The sequence shown here is derived from an EMBL/GenBank/DDBJ whole genome shotgun (WGS) entry which is preliminary data.</text>
</comment>
<dbReference type="Gene3D" id="3.40.50.2000">
    <property type="entry name" value="Glycogen Phosphorylase B"/>
    <property type="match status" value="2"/>
</dbReference>
<protein>
    <submittedName>
        <fullName evidence="2">Glycosyltransferase family 4 protein</fullName>
        <ecNumber evidence="2">2.4.-.-</ecNumber>
    </submittedName>
</protein>
<accession>A0ABV8GZ31</accession>
<proteinExistence type="predicted"/>
<feature type="domain" description="Glycosyl transferase family 1" evidence="1">
    <location>
        <begin position="225"/>
        <end position="364"/>
    </location>
</feature>
<dbReference type="GO" id="GO:0016757">
    <property type="term" value="F:glycosyltransferase activity"/>
    <property type="evidence" value="ECO:0007669"/>
    <property type="project" value="UniProtKB-KW"/>
</dbReference>
<dbReference type="Pfam" id="PF00534">
    <property type="entry name" value="Glycos_transf_1"/>
    <property type="match status" value="1"/>
</dbReference>
<reference evidence="3" key="1">
    <citation type="journal article" date="2019" name="Int. J. Syst. Evol. Microbiol.">
        <title>The Global Catalogue of Microorganisms (GCM) 10K type strain sequencing project: providing services to taxonomists for standard genome sequencing and annotation.</title>
        <authorList>
            <consortium name="The Broad Institute Genomics Platform"/>
            <consortium name="The Broad Institute Genome Sequencing Center for Infectious Disease"/>
            <person name="Wu L."/>
            <person name="Ma J."/>
        </authorList>
    </citation>
    <scope>NUCLEOTIDE SEQUENCE [LARGE SCALE GENOMIC DNA]</scope>
    <source>
        <strain evidence="3">IBRC-M 10703</strain>
    </source>
</reference>
<keyword evidence="2" id="KW-0328">Glycosyltransferase</keyword>
<keyword evidence="2" id="KW-0808">Transferase</keyword>
<evidence type="ECO:0000313" key="3">
    <source>
        <dbReference type="Proteomes" id="UP001595772"/>
    </source>
</evidence>
<sequence>MKLLVAADSLFLRTSDGKYWCKTIYGYNFWSRYLSVFEEIVIVSRTKPADSKEVLGYLRVDGQNINVVELPYMRGMKQYIKHYFTFIRAVKKAVKNAECALIRLPSVSAFMVLKYFKLKGKPYALEVVADPFDAYASNKIAQYYYTKKLKEATLQANGVSYVTSNYLQERYPSTARISNYKEDNFFESYYSTIDLKEDFFSQPRAYDIGNSPFKIVHTANSINTDNKGHATILNIVKKLRDQNFNIEVTFIGDGSKKAYYQQLSRQLDIDEYVNFTGLLSSPQEVREELLNGDIFVFPTKAEGLPRAVIEAMAVGLPCLSTPVNGIPELLKDEYLFDPLDVNSFSNKIIELINNPKELEKMSNENVEKALEYIDIKLIKKREDFYMKLKKLCI</sequence>
<dbReference type="PANTHER" id="PTHR12526:SF630">
    <property type="entry name" value="GLYCOSYLTRANSFERASE"/>
    <property type="match status" value="1"/>
</dbReference>
<keyword evidence="3" id="KW-1185">Reference proteome</keyword>
<evidence type="ECO:0000259" key="1">
    <source>
        <dbReference type="Pfam" id="PF00534"/>
    </source>
</evidence>
<dbReference type="InterPro" id="IPR001296">
    <property type="entry name" value="Glyco_trans_1"/>
</dbReference>
<gene>
    <name evidence="2" type="ORF">ACFOUV_15160</name>
</gene>
<organism evidence="2 3">
    <name type="scientific">Oceanobacillus longus</name>
    <dbReference type="NCBI Taxonomy" id="930120"/>
    <lineage>
        <taxon>Bacteria</taxon>
        <taxon>Bacillati</taxon>
        <taxon>Bacillota</taxon>
        <taxon>Bacilli</taxon>
        <taxon>Bacillales</taxon>
        <taxon>Bacillaceae</taxon>
        <taxon>Oceanobacillus</taxon>
    </lineage>
</organism>
<dbReference type="EC" id="2.4.-.-" evidence="2"/>
<dbReference type="EMBL" id="JBHSAO010000011">
    <property type="protein sequence ID" value="MFC4025132.1"/>
    <property type="molecule type" value="Genomic_DNA"/>
</dbReference>
<dbReference type="CDD" id="cd03801">
    <property type="entry name" value="GT4_PimA-like"/>
    <property type="match status" value="1"/>
</dbReference>